<reference evidence="7 8" key="1">
    <citation type="journal article" date="2020" name="IScience">
        <title>Genome Sequencing of the Endangered Kingdonia uniflora (Circaeasteraceae, Ranunculales) Reveals Potential Mechanisms of Evolutionary Specialization.</title>
        <authorList>
            <person name="Sun Y."/>
            <person name="Deng T."/>
            <person name="Zhang A."/>
            <person name="Moore M.J."/>
            <person name="Landis J.B."/>
            <person name="Lin N."/>
            <person name="Zhang H."/>
            <person name="Zhang X."/>
            <person name="Huang J."/>
            <person name="Zhang X."/>
            <person name="Sun H."/>
            <person name="Wang H."/>
        </authorList>
    </citation>
    <scope>NUCLEOTIDE SEQUENCE [LARGE SCALE GENOMIC DNA]</scope>
    <source>
        <strain evidence="7">TB1705</strain>
        <tissue evidence="7">Leaf</tissue>
    </source>
</reference>
<dbReference type="AlphaFoldDB" id="A0A7J7P112"/>
<evidence type="ECO:0000256" key="3">
    <source>
        <dbReference type="ARBA" id="ARBA00022989"/>
    </source>
</evidence>
<evidence type="ECO:0000256" key="1">
    <source>
        <dbReference type="ARBA" id="ARBA00004141"/>
    </source>
</evidence>
<dbReference type="Pfam" id="PF03151">
    <property type="entry name" value="TPT"/>
    <property type="match status" value="2"/>
</dbReference>
<feature type="transmembrane region" description="Helical" evidence="5">
    <location>
        <begin position="523"/>
        <end position="542"/>
    </location>
</feature>
<feature type="transmembrane region" description="Helical" evidence="5">
    <location>
        <begin position="465"/>
        <end position="484"/>
    </location>
</feature>
<dbReference type="OrthoDB" id="18894at2759"/>
<name>A0A7J7P112_9MAGN</name>
<dbReference type="EMBL" id="JACGCM010000354">
    <property type="protein sequence ID" value="KAF6173139.1"/>
    <property type="molecule type" value="Genomic_DNA"/>
</dbReference>
<sequence length="543" mass="61311">MVESSLGEDIDDEIHNEGRVPVLRREPSFSCWCDDDGIIRLDSCLDDADTSTEESNFELPLLQGDKSLDGERQKFSKFHQRSMHMNTDHHSMDGGVSNHVDGNANETKYEPFDIENSSGREPQLDENIAASLDNESSMDVATVLKTLFFILVWYTFSTCLTLYNKTLLGDHLGKFPAPLLMNTVHFVMQAVLSKGITWFWSQKFQPKVTMSWRDYFLRVVPTALGTALDINLSNASLVFISVTFATMCKSASPIFLLLFAFAFKWCNWFPPDAGYLLFDYAGNSEVGDLQLASHNAFNKIWVNTTSKALISYLRDTGFYGTVYILLKIPRGVTNPELSWGVWASWVLYSDRMLENPSVKLLGIILIISAGILLTVAKETEFEFWGFAFVMMAAVMSGFRWSMTQILLQKSEKRFQDVTLKCLKNPLVLMSYVTPVMAAGTALLSLLMDPWDEFKSNDYFNSSWHILRSFLLMFIGGTLAFFMVLTEYILVSATSAVTVTIAGVVKEAVTILVAVFYFHDQFTWLKGIGLLTIMVGVSLFNWFK</sequence>
<dbReference type="GO" id="GO:0016020">
    <property type="term" value="C:membrane"/>
    <property type="evidence" value="ECO:0007669"/>
    <property type="project" value="UniProtKB-SubCell"/>
</dbReference>
<comment type="subcellular location">
    <subcellularLocation>
        <location evidence="1">Membrane</location>
        <topology evidence="1">Multi-pass membrane protein</topology>
    </subcellularLocation>
</comment>
<feature type="domain" description="Sugar phosphate transporter" evidence="6">
    <location>
        <begin position="354"/>
        <end position="540"/>
    </location>
</feature>
<protein>
    <recommendedName>
        <fullName evidence="6">Sugar phosphate transporter domain-containing protein</fullName>
    </recommendedName>
</protein>
<feature type="transmembrane region" description="Helical" evidence="5">
    <location>
        <begin position="383"/>
        <end position="406"/>
    </location>
</feature>
<keyword evidence="2 5" id="KW-0812">Transmembrane</keyword>
<feature type="transmembrane region" description="Helical" evidence="5">
    <location>
        <begin position="426"/>
        <end position="445"/>
    </location>
</feature>
<accession>A0A7J7P112</accession>
<feature type="transmembrane region" description="Helical" evidence="5">
    <location>
        <begin position="358"/>
        <end position="377"/>
    </location>
</feature>
<feature type="transmembrane region" description="Helical" evidence="5">
    <location>
        <begin position="143"/>
        <end position="163"/>
    </location>
</feature>
<organism evidence="7 8">
    <name type="scientific">Kingdonia uniflora</name>
    <dbReference type="NCBI Taxonomy" id="39325"/>
    <lineage>
        <taxon>Eukaryota</taxon>
        <taxon>Viridiplantae</taxon>
        <taxon>Streptophyta</taxon>
        <taxon>Embryophyta</taxon>
        <taxon>Tracheophyta</taxon>
        <taxon>Spermatophyta</taxon>
        <taxon>Magnoliopsida</taxon>
        <taxon>Ranunculales</taxon>
        <taxon>Circaeasteraceae</taxon>
        <taxon>Kingdonia</taxon>
    </lineage>
</organism>
<keyword evidence="4 5" id="KW-0472">Membrane</keyword>
<evidence type="ECO:0000259" key="6">
    <source>
        <dbReference type="Pfam" id="PF03151"/>
    </source>
</evidence>
<feature type="transmembrane region" description="Helical" evidence="5">
    <location>
        <begin position="496"/>
        <end position="517"/>
    </location>
</feature>
<dbReference type="InterPro" id="IPR050186">
    <property type="entry name" value="TPT_transporter"/>
</dbReference>
<dbReference type="PANTHER" id="PTHR11132">
    <property type="entry name" value="SOLUTE CARRIER FAMILY 35"/>
    <property type="match status" value="1"/>
</dbReference>
<keyword evidence="8" id="KW-1185">Reference proteome</keyword>
<proteinExistence type="predicted"/>
<feature type="domain" description="Sugar phosphate transporter" evidence="6">
    <location>
        <begin position="145"/>
        <end position="260"/>
    </location>
</feature>
<evidence type="ECO:0000256" key="5">
    <source>
        <dbReference type="SAM" id="Phobius"/>
    </source>
</evidence>
<gene>
    <name evidence="7" type="ORF">GIB67_028437</name>
</gene>
<evidence type="ECO:0000256" key="2">
    <source>
        <dbReference type="ARBA" id="ARBA00022692"/>
    </source>
</evidence>
<evidence type="ECO:0000313" key="7">
    <source>
        <dbReference type="EMBL" id="KAF6173139.1"/>
    </source>
</evidence>
<dbReference type="InterPro" id="IPR004853">
    <property type="entry name" value="Sugar_P_trans_dom"/>
</dbReference>
<comment type="caution">
    <text evidence="7">The sequence shown here is derived from an EMBL/GenBank/DDBJ whole genome shotgun (WGS) entry which is preliminary data.</text>
</comment>
<evidence type="ECO:0000313" key="8">
    <source>
        <dbReference type="Proteomes" id="UP000541444"/>
    </source>
</evidence>
<keyword evidence="3 5" id="KW-1133">Transmembrane helix</keyword>
<feature type="transmembrane region" description="Helical" evidence="5">
    <location>
        <begin position="238"/>
        <end position="263"/>
    </location>
</feature>
<dbReference type="Proteomes" id="UP000541444">
    <property type="component" value="Unassembled WGS sequence"/>
</dbReference>
<evidence type="ECO:0000256" key="4">
    <source>
        <dbReference type="ARBA" id="ARBA00023136"/>
    </source>
</evidence>